<evidence type="ECO:0000256" key="11">
    <source>
        <dbReference type="ARBA" id="ARBA00047273"/>
    </source>
</evidence>
<accession>A0A0R3SKU1</accession>
<evidence type="ECO:0000256" key="2">
    <source>
        <dbReference type="ARBA" id="ARBA00004922"/>
    </source>
</evidence>
<keyword evidence="6" id="KW-0294">Fucose metabolism</keyword>
<comment type="subcellular location">
    <subcellularLocation>
        <location evidence="1">Endoplasmic reticulum</location>
    </subcellularLocation>
</comment>
<dbReference type="STRING" id="6216.A0A0R3SKU1"/>
<comment type="similarity">
    <text evidence="8">Belongs to the glycosyltransferase 68 family.</text>
</comment>
<dbReference type="EC" id="2.4.1.221" evidence="3"/>
<dbReference type="WBParaSite" id="HDID_0000555601-mRNA-1">
    <property type="protein sequence ID" value="HDID_0000555601-mRNA-1"/>
    <property type="gene ID" value="HDID_0000555601"/>
</dbReference>
<comment type="catalytic activity">
    <reaction evidence="11">
        <text>L-threonyl-[protein] + GDP-beta-L-fucose = 3-O-(alpha-L-fucosyl)-L-threonyl-[protein] + GDP + H(+)</text>
        <dbReference type="Rhea" id="RHEA:70491"/>
        <dbReference type="Rhea" id="RHEA-COMP:11060"/>
        <dbReference type="Rhea" id="RHEA-COMP:17915"/>
        <dbReference type="ChEBI" id="CHEBI:15378"/>
        <dbReference type="ChEBI" id="CHEBI:30013"/>
        <dbReference type="ChEBI" id="CHEBI:57273"/>
        <dbReference type="ChEBI" id="CHEBI:58189"/>
        <dbReference type="ChEBI" id="CHEBI:189631"/>
        <dbReference type="EC" id="2.4.1.221"/>
    </reaction>
    <physiologicalReaction direction="left-to-right" evidence="11">
        <dbReference type="Rhea" id="RHEA:70492"/>
    </physiologicalReaction>
</comment>
<dbReference type="Gene3D" id="3.40.50.11350">
    <property type="match status" value="1"/>
</dbReference>
<dbReference type="GO" id="GO:0006004">
    <property type="term" value="P:fucose metabolic process"/>
    <property type="evidence" value="ECO:0007669"/>
    <property type="project" value="UniProtKB-KW"/>
</dbReference>
<proteinExistence type="inferred from homology"/>
<dbReference type="PANTHER" id="PTHR13398">
    <property type="entry name" value="GDP-FUCOSE PROTEIN O-FUCOSYLTRANSFERASE 2"/>
    <property type="match status" value="1"/>
</dbReference>
<evidence type="ECO:0000256" key="3">
    <source>
        <dbReference type="ARBA" id="ARBA00012196"/>
    </source>
</evidence>
<dbReference type="PANTHER" id="PTHR13398:SF0">
    <property type="entry name" value="GDP-FUCOSE PROTEIN O-FUCOSYLTRANSFERASE 2"/>
    <property type="match status" value="1"/>
</dbReference>
<evidence type="ECO:0000256" key="10">
    <source>
        <dbReference type="ARBA" id="ARBA00033083"/>
    </source>
</evidence>
<evidence type="ECO:0000256" key="4">
    <source>
        <dbReference type="ARBA" id="ARBA00022679"/>
    </source>
</evidence>
<dbReference type="GO" id="GO:0046922">
    <property type="term" value="F:peptide-O-fucosyltransferase activity"/>
    <property type="evidence" value="ECO:0007669"/>
    <property type="project" value="UniProtKB-EC"/>
</dbReference>
<dbReference type="AlphaFoldDB" id="A0A0R3SKU1"/>
<protein>
    <recommendedName>
        <fullName evidence="9">GDP-fucose protein O-fucosyltransferase 2</fullName>
        <ecNumber evidence="3">2.4.1.221</ecNumber>
    </recommendedName>
    <alternativeName>
        <fullName evidence="10">Peptide-O-fucosyltransferase 2</fullName>
    </alternativeName>
</protein>
<keyword evidence="5" id="KW-0256">Endoplasmic reticulum</keyword>
<comment type="catalytic activity">
    <reaction evidence="12">
        <text>L-seryl-[protein] + GDP-beta-L-fucose = 3-O-(alpha-L-fucosyl)-L-seryl-[protein] + GDP + H(+)</text>
        <dbReference type="Rhea" id="RHEA:63644"/>
        <dbReference type="Rhea" id="RHEA-COMP:9863"/>
        <dbReference type="Rhea" id="RHEA-COMP:17914"/>
        <dbReference type="ChEBI" id="CHEBI:15378"/>
        <dbReference type="ChEBI" id="CHEBI:29999"/>
        <dbReference type="ChEBI" id="CHEBI:57273"/>
        <dbReference type="ChEBI" id="CHEBI:58189"/>
        <dbReference type="ChEBI" id="CHEBI:189632"/>
        <dbReference type="EC" id="2.4.1.221"/>
    </reaction>
    <physiologicalReaction direction="left-to-right" evidence="12">
        <dbReference type="Rhea" id="RHEA:63645"/>
    </physiologicalReaction>
</comment>
<evidence type="ECO:0000256" key="5">
    <source>
        <dbReference type="ARBA" id="ARBA00022824"/>
    </source>
</evidence>
<dbReference type="InterPro" id="IPR045130">
    <property type="entry name" value="OFUT2-like"/>
</dbReference>
<dbReference type="Gene3D" id="3.40.50.11340">
    <property type="match status" value="1"/>
</dbReference>
<organism evidence="13">
    <name type="scientific">Hymenolepis diminuta</name>
    <name type="common">Rat tapeworm</name>
    <dbReference type="NCBI Taxonomy" id="6216"/>
    <lineage>
        <taxon>Eukaryota</taxon>
        <taxon>Metazoa</taxon>
        <taxon>Spiralia</taxon>
        <taxon>Lophotrochozoa</taxon>
        <taxon>Platyhelminthes</taxon>
        <taxon>Cestoda</taxon>
        <taxon>Eucestoda</taxon>
        <taxon>Cyclophyllidea</taxon>
        <taxon>Hymenolepididae</taxon>
        <taxon>Hymenolepis</taxon>
    </lineage>
</organism>
<comment type="pathway">
    <text evidence="2">Protein modification; protein glycosylation.</text>
</comment>
<evidence type="ECO:0000256" key="6">
    <source>
        <dbReference type="ARBA" id="ARBA00023253"/>
    </source>
</evidence>
<evidence type="ECO:0000256" key="1">
    <source>
        <dbReference type="ARBA" id="ARBA00004240"/>
    </source>
</evidence>
<evidence type="ECO:0000256" key="7">
    <source>
        <dbReference type="ARBA" id="ARBA00023277"/>
    </source>
</evidence>
<keyword evidence="7" id="KW-0119">Carbohydrate metabolism</keyword>
<dbReference type="InterPro" id="IPR019378">
    <property type="entry name" value="GDP-Fuc_O-FucTrfase"/>
</dbReference>
<evidence type="ECO:0000256" key="9">
    <source>
        <dbReference type="ARBA" id="ARBA00026232"/>
    </source>
</evidence>
<evidence type="ECO:0000256" key="12">
    <source>
        <dbReference type="ARBA" id="ARBA00048647"/>
    </source>
</evidence>
<dbReference type="Pfam" id="PF10250">
    <property type="entry name" value="O-FucT"/>
    <property type="match status" value="1"/>
</dbReference>
<reference evidence="13" key="1">
    <citation type="submission" date="2017-02" db="UniProtKB">
        <authorList>
            <consortium name="WormBaseParasite"/>
        </authorList>
    </citation>
    <scope>IDENTIFICATION</scope>
</reference>
<dbReference type="GO" id="GO:0005783">
    <property type="term" value="C:endoplasmic reticulum"/>
    <property type="evidence" value="ECO:0007669"/>
    <property type="project" value="UniProtKB-SubCell"/>
</dbReference>
<keyword evidence="4" id="KW-0808">Transferase</keyword>
<evidence type="ECO:0000256" key="8">
    <source>
        <dbReference type="ARBA" id="ARBA00025803"/>
    </source>
</evidence>
<evidence type="ECO:0000313" key="13">
    <source>
        <dbReference type="WBParaSite" id="HDID_0000555601-mRNA-1"/>
    </source>
</evidence>
<name>A0A0R3SKU1_HYMDI</name>
<sequence length="352" mass="39806">LDQGRSGVDVVFQVNQVPVSENKREVKLEKPKFLPEYGQFECGDEKVPNIKMDSDNRTRVYVDYSSDEYALKTDTVYCLHGVLHAVELAPFLSRYIEQNPSIRTVFIGSAENLINGIWSEWSQQYWTARRSMVFASHLTTLGDSFRHKNLNSDDVSDQTTAPPSWLNWPWPQSPALGGPYLGIHWRRGDFPRSPSPYTAAMQTLQAIKRSVKFLESFVNESSSPLSIYLATDANLEDCAKFEGLVAPHKVYRFIDKSLLPGEVAIIDQWICAHARFFVGSVPSTFTFRIAEEREIMGFPAATTFNSLCDVEGSEVVLKDDPQDSSNCEALTPWTMILEPRYTIIASQVKNEL</sequence>